<comment type="caution">
    <text evidence="2">The sequence shown here is derived from an EMBL/GenBank/DDBJ whole genome shotgun (WGS) entry which is preliminary data.</text>
</comment>
<feature type="transmembrane region" description="Helical" evidence="1">
    <location>
        <begin position="349"/>
        <end position="366"/>
    </location>
</feature>
<feature type="transmembrane region" description="Helical" evidence="1">
    <location>
        <begin position="406"/>
        <end position="429"/>
    </location>
</feature>
<feature type="transmembrane region" description="Helical" evidence="1">
    <location>
        <begin position="182"/>
        <end position="200"/>
    </location>
</feature>
<feature type="transmembrane region" description="Helical" evidence="1">
    <location>
        <begin position="29"/>
        <end position="46"/>
    </location>
</feature>
<feature type="transmembrane region" description="Helical" evidence="1">
    <location>
        <begin position="287"/>
        <end position="310"/>
    </location>
</feature>
<dbReference type="RefSeq" id="WP_045928743.1">
    <property type="nucleotide sequence ID" value="NZ_JBHSZS010000027.1"/>
</dbReference>
<name>A0A0F4L614_9LACO</name>
<dbReference type="EMBL" id="JXBY01000029">
    <property type="protein sequence ID" value="KJY54085.1"/>
    <property type="molecule type" value="Genomic_DNA"/>
</dbReference>
<feature type="transmembrane region" description="Helical" evidence="1">
    <location>
        <begin position="322"/>
        <end position="342"/>
    </location>
</feature>
<keyword evidence="1" id="KW-0472">Membrane</keyword>
<sequence>MVSYIIPILLLISFFLFIYFILKGGNLTIGLFVMAILWAIIGIVPFNTAIKKIFTEPVLGYGPTIIYIIFGSWFGRVLVESGIASSISEETNRIGKKKPLLSAILVLLVTSFIFISAYGVGSVIAIGVILLPIMLSVGIPRDLALTTFCLAIGAPMYINVVLFNQIKPFFPSVTYDDKYLKFAWIAAIIQLAFVILLLVLNRKKIDPAKAQENLAVIGAQIDNSDQKPQISKIAYIVPIIPVAMNMLFKWDAVPSLTLAALLAMLLTKKMNNYKKLVDFINDTVKKAISDIAGLIMFLMALTMFTGAAKIDAVHFKPLFSAILPHGHLILAIIFGILAPLALFRGPLHVWGAGAATAAVLSGTHLFSDYFLLPLLLIPSLLAVSTDVTQSWNIWGLDYMKVDTKSFLKYGVPTMWIVSIINEVVAFMFFG</sequence>
<feature type="transmembrane region" description="Helical" evidence="1">
    <location>
        <begin position="6"/>
        <end position="22"/>
    </location>
</feature>
<dbReference type="PATRIC" id="fig|1218493.3.peg.1876"/>
<accession>A0A0F4L614</accession>
<keyword evidence="1" id="KW-0812">Transmembrane</keyword>
<evidence type="ECO:0000313" key="2">
    <source>
        <dbReference type="EMBL" id="KJY54085.1"/>
    </source>
</evidence>
<dbReference type="OrthoDB" id="1661999at2"/>
<dbReference type="AlphaFoldDB" id="A0A0F4L614"/>
<protein>
    <submittedName>
        <fullName evidence="2">Citrate transporter</fullName>
    </submittedName>
</protein>
<keyword evidence="1" id="KW-1133">Transmembrane helix</keyword>
<proteinExistence type="predicted"/>
<reference evidence="2 3" key="1">
    <citation type="submission" date="2014-12" db="EMBL/GenBank/DDBJ databases">
        <title>Comparative genomics of the lactic acid bacteria isolated from the honey bee gut.</title>
        <authorList>
            <person name="Ellegaard K.M."/>
            <person name="Tamarit D."/>
            <person name="Javelind E."/>
            <person name="Olofsson T."/>
            <person name="Andersson S.G."/>
            <person name="Vasquez A."/>
        </authorList>
    </citation>
    <scope>NUCLEOTIDE SEQUENCE [LARGE SCALE GENOMIC DNA]</scope>
    <source>
        <strain evidence="2 3">Biut2</strain>
    </source>
</reference>
<organism evidence="2 3">
    <name type="scientific">Lactobacillus kullabergensis</name>
    <dbReference type="NCBI Taxonomy" id="1218493"/>
    <lineage>
        <taxon>Bacteria</taxon>
        <taxon>Bacillati</taxon>
        <taxon>Bacillota</taxon>
        <taxon>Bacilli</taxon>
        <taxon>Lactobacillales</taxon>
        <taxon>Lactobacillaceae</taxon>
        <taxon>Lactobacillus</taxon>
    </lineage>
</organism>
<evidence type="ECO:0000313" key="3">
    <source>
        <dbReference type="Proteomes" id="UP000033533"/>
    </source>
</evidence>
<dbReference type="STRING" id="1218493.JF76_17890"/>
<gene>
    <name evidence="2" type="ORF">JF76_17890</name>
</gene>
<feature type="transmembrane region" description="Helical" evidence="1">
    <location>
        <begin position="143"/>
        <end position="162"/>
    </location>
</feature>
<feature type="transmembrane region" description="Helical" evidence="1">
    <location>
        <begin position="58"/>
        <end position="79"/>
    </location>
</feature>
<evidence type="ECO:0000256" key="1">
    <source>
        <dbReference type="SAM" id="Phobius"/>
    </source>
</evidence>
<feature type="transmembrane region" description="Helical" evidence="1">
    <location>
        <begin position="100"/>
        <end position="131"/>
    </location>
</feature>
<dbReference type="Proteomes" id="UP000033533">
    <property type="component" value="Unassembled WGS sequence"/>
</dbReference>
<feature type="transmembrane region" description="Helical" evidence="1">
    <location>
        <begin position="247"/>
        <end position="266"/>
    </location>
</feature>
<dbReference type="HOGENOM" id="CLU_051476_0_0_9"/>